<keyword evidence="2" id="KW-1185">Reference proteome</keyword>
<evidence type="ECO:0000313" key="1">
    <source>
        <dbReference type="EMBL" id="TDU80793.1"/>
    </source>
</evidence>
<protein>
    <submittedName>
        <fullName evidence="1">Uncharacterized protein</fullName>
    </submittedName>
</protein>
<name>A0A4V3FI28_9BACT</name>
<accession>A0A4V3FI28</accession>
<proteinExistence type="predicted"/>
<sequence>MACLSGQQNAAVLSSLGLLKFDDVFRYLPTPRRFVAGALHARTAKPGTQPFQKEATYCWEMLWPFLADRDVFEFLLSHGG</sequence>
<dbReference type="Proteomes" id="UP000295662">
    <property type="component" value="Unassembled WGS sequence"/>
</dbReference>
<organism evidence="1 2">
    <name type="scientific">Prosthecobacter fusiformis</name>
    <dbReference type="NCBI Taxonomy" id="48464"/>
    <lineage>
        <taxon>Bacteria</taxon>
        <taxon>Pseudomonadati</taxon>
        <taxon>Verrucomicrobiota</taxon>
        <taxon>Verrucomicrobiia</taxon>
        <taxon>Verrucomicrobiales</taxon>
        <taxon>Verrucomicrobiaceae</taxon>
        <taxon>Prosthecobacter</taxon>
    </lineage>
</organism>
<gene>
    <name evidence="1" type="ORF">EI77_00090</name>
</gene>
<dbReference type="AlphaFoldDB" id="A0A4V3FI28"/>
<dbReference type="EMBL" id="SOCA01000001">
    <property type="protein sequence ID" value="TDU80793.1"/>
    <property type="molecule type" value="Genomic_DNA"/>
</dbReference>
<reference evidence="1 2" key="1">
    <citation type="submission" date="2019-03" db="EMBL/GenBank/DDBJ databases">
        <title>Genomic Encyclopedia of Archaeal and Bacterial Type Strains, Phase II (KMG-II): from individual species to whole genera.</title>
        <authorList>
            <person name="Goeker M."/>
        </authorList>
    </citation>
    <scope>NUCLEOTIDE SEQUENCE [LARGE SCALE GENOMIC DNA]</scope>
    <source>
        <strain evidence="1 2">ATCC 25309</strain>
    </source>
</reference>
<comment type="caution">
    <text evidence="1">The sequence shown here is derived from an EMBL/GenBank/DDBJ whole genome shotgun (WGS) entry which is preliminary data.</text>
</comment>
<evidence type="ECO:0000313" key="2">
    <source>
        <dbReference type="Proteomes" id="UP000295662"/>
    </source>
</evidence>